<comment type="caution">
    <text evidence="1">The sequence shown here is derived from an EMBL/GenBank/DDBJ whole genome shotgun (WGS) entry which is preliminary data.</text>
</comment>
<keyword evidence="2" id="KW-1185">Reference proteome</keyword>
<reference evidence="1" key="1">
    <citation type="submission" date="2020-08" db="EMBL/GenBank/DDBJ databases">
        <title>Genome sequencing and assembly of the red palm weevil Rhynchophorus ferrugineus.</title>
        <authorList>
            <person name="Dias G.B."/>
            <person name="Bergman C.M."/>
            <person name="Manee M."/>
        </authorList>
    </citation>
    <scope>NUCLEOTIDE SEQUENCE</scope>
    <source>
        <strain evidence="1">AA-2017</strain>
        <tissue evidence="1">Whole larva</tissue>
    </source>
</reference>
<protein>
    <submittedName>
        <fullName evidence="1">Uncharacterized protein</fullName>
    </submittedName>
</protein>
<evidence type="ECO:0000313" key="2">
    <source>
        <dbReference type="Proteomes" id="UP000625711"/>
    </source>
</evidence>
<proteinExistence type="predicted"/>
<gene>
    <name evidence="1" type="ORF">GWI33_011699</name>
</gene>
<organism evidence="1 2">
    <name type="scientific">Rhynchophorus ferrugineus</name>
    <name type="common">Red palm weevil</name>
    <name type="synonym">Curculio ferrugineus</name>
    <dbReference type="NCBI Taxonomy" id="354439"/>
    <lineage>
        <taxon>Eukaryota</taxon>
        <taxon>Metazoa</taxon>
        <taxon>Ecdysozoa</taxon>
        <taxon>Arthropoda</taxon>
        <taxon>Hexapoda</taxon>
        <taxon>Insecta</taxon>
        <taxon>Pterygota</taxon>
        <taxon>Neoptera</taxon>
        <taxon>Endopterygota</taxon>
        <taxon>Coleoptera</taxon>
        <taxon>Polyphaga</taxon>
        <taxon>Cucujiformia</taxon>
        <taxon>Curculionidae</taxon>
        <taxon>Dryophthorinae</taxon>
        <taxon>Rhynchophorus</taxon>
    </lineage>
</organism>
<dbReference type="AlphaFoldDB" id="A0A834IJX3"/>
<evidence type="ECO:0000313" key="1">
    <source>
        <dbReference type="EMBL" id="KAF7275457.1"/>
    </source>
</evidence>
<dbReference type="Proteomes" id="UP000625711">
    <property type="component" value="Unassembled WGS sequence"/>
</dbReference>
<accession>A0A834IJX3</accession>
<dbReference type="EMBL" id="JAACXV010010326">
    <property type="protein sequence ID" value="KAF7275457.1"/>
    <property type="molecule type" value="Genomic_DNA"/>
</dbReference>
<name>A0A834IJX3_RHYFE</name>
<sequence length="124" mass="14134">MMVKRTLQFPSRVRITIKFSSFLRCVTGRSEKENIIVPRRKIAESFSFRFPFPVRACVSLSNIGKCQLSLLAAQHGRSIGSIPAVRWECRVLAMQTLFFFAVEGELFAPEDDPAEIKGSRWSCF</sequence>